<feature type="repeat" description="WD" evidence="3">
    <location>
        <begin position="606"/>
        <end position="647"/>
    </location>
</feature>
<dbReference type="EMBL" id="MU251708">
    <property type="protein sequence ID" value="KAG9230029.1"/>
    <property type="molecule type" value="Genomic_DNA"/>
</dbReference>
<evidence type="ECO:0000256" key="3">
    <source>
        <dbReference type="PROSITE-ProRule" id="PRU00221"/>
    </source>
</evidence>
<dbReference type="PROSITE" id="PS50294">
    <property type="entry name" value="WD_REPEATS_REGION"/>
    <property type="match status" value="2"/>
</dbReference>
<feature type="domain" description="NACHT" evidence="5">
    <location>
        <begin position="112"/>
        <end position="261"/>
    </location>
</feature>
<keyword evidence="1 3" id="KW-0853">WD repeat</keyword>
<sequence>MGEILKDVQVIVCDKLKETATRDQVKELGEAIKEMKEMPSSLQEETGSVTQNHDGSGNNNAGHCCLKDLRTTGPREDKKRIEERKGGLQKDSYRWILEHSDYQQWRDDKQRPLLWISGDPGKGKTMLVCGIINEMSREKDGDALLSYFFCQATDSRLNNATARYDQGAKNPFEGVNAWVALSMLFEDILEDTKSQSSTYQIVDALDECDTDLPQLLNLITQGASRFPYVKWVVSSRNKSDIEARLRLDQTQMRLSLELNETFVSRAIDMFIEFRVSRLPLINDDTALQEIVREQIYAKATGTFLWVALVLAELELVESWDVLEVLNEMPLGLVPLYHRMIQQIDQLQRKDPEFCRRVLSTMTLVYRPLLLVELAALSGLPERISKSPDLVARVVRQCGSFLTIRGDIVFFIHQSAKDYLSEETYDKFFPVGSEAYHYTIFSLKAPGISIDQVEPPNPDPLAAVRYSCLYWVDHLLDCQAREGTIKDLKDLKDGGSIYNFLRQHFLYWLEALSLLKSVSEGIVIIRKLENLQFDKSPNLHDFIHDARRFTVSNRSIIEQAPLQVYCSALVFAPEMSIVRGTFEKCIPPWVLRKPRVETQWSAMPQILEGHTSKVTSVALSPDGKQIVSGSGDYTVRLWDTATGQPVLPAFEGHTSKVTSVAFSPDDKQIVSGSGDYYVQGVLIVTAGISPQ</sequence>
<proteinExistence type="predicted"/>
<dbReference type="InterPro" id="IPR056884">
    <property type="entry name" value="NPHP3-like_N"/>
</dbReference>
<dbReference type="SUPFAM" id="SSF50978">
    <property type="entry name" value="WD40 repeat-like"/>
    <property type="match status" value="1"/>
</dbReference>
<dbReference type="Pfam" id="PF00400">
    <property type="entry name" value="WD40"/>
    <property type="match status" value="2"/>
</dbReference>
<dbReference type="PROSITE" id="PS00678">
    <property type="entry name" value="WD_REPEATS_1"/>
    <property type="match status" value="1"/>
</dbReference>
<dbReference type="InterPro" id="IPR036322">
    <property type="entry name" value="WD40_repeat_dom_sf"/>
</dbReference>
<evidence type="ECO:0000259" key="5">
    <source>
        <dbReference type="PROSITE" id="PS50837"/>
    </source>
</evidence>
<keyword evidence="2" id="KW-0677">Repeat</keyword>
<evidence type="ECO:0000313" key="7">
    <source>
        <dbReference type="Proteomes" id="UP000824998"/>
    </source>
</evidence>
<dbReference type="InterPro" id="IPR001680">
    <property type="entry name" value="WD40_rpt"/>
</dbReference>
<comment type="caution">
    <text evidence="6">The sequence shown here is derived from an EMBL/GenBank/DDBJ whole genome shotgun (WGS) entry which is preliminary data.</text>
</comment>
<dbReference type="SMART" id="SM00320">
    <property type="entry name" value="WD40"/>
    <property type="match status" value="2"/>
</dbReference>
<feature type="compositionally biased region" description="Basic and acidic residues" evidence="4">
    <location>
        <begin position="65"/>
        <end position="85"/>
    </location>
</feature>
<dbReference type="InterPro" id="IPR019775">
    <property type="entry name" value="WD40_repeat_CS"/>
</dbReference>
<feature type="compositionally biased region" description="Polar residues" evidence="4">
    <location>
        <begin position="40"/>
        <end position="61"/>
    </location>
</feature>
<dbReference type="OrthoDB" id="538223at2759"/>
<keyword evidence="7" id="KW-1185">Reference proteome</keyword>
<evidence type="ECO:0000256" key="2">
    <source>
        <dbReference type="ARBA" id="ARBA00022737"/>
    </source>
</evidence>
<dbReference type="Pfam" id="PF24883">
    <property type="entry name" value="NPHP3_N"/>
    <property type="match status" value="2"/>
</dbReference>
<dbReference type="PANTHER" id="PTHR10039">
    <property type="entry name" value="AMELOGENIN"/>
    <property type="match status" value="1"/>
</dbReference>
<dbReference type="PROSITE" id="PS50082">
    <property type="entry name" value="WD_REPEATS_2"/>
    <property type="match status" value="2"/>
</dbReference>
<dbReference type="Gene3D" id="3.40.50.300">
    <property type="entry name" value="P-loop containing nucleotide triphosphate hydrolases"/>
    <property type="match status" value="1"/>
</dbReference>
<feature type="region of interest" description="Disordered" evidence="4">
    <location>
        <begin position="37"/>
        <end position="85"/>
    </location>
</feature>
<dbReference type="PROSITE" id="PS50837">
    <property type="entry name" value="NACHT"/>
    <property type="match status" value="1"/>
</dbReference>
<dbReference type="AlphaFoldDB" id="A0A9P7YAA9"/>
<dbReference type="Gene3D" id="2.130.10.10">
    <property type="entry name" value="YVTN repeat-like/Quinoprotein amine dehydrogenase"/>
    <property type="match status" value="1"/>
</dbReference>
<dbReference type="SUPFAM" id="SSF52540">
    <property type="entry name" value="P-loop containing nucleoside triphosphate hydrolases"/>
    <property type="match status" value="1"/>
</dbReference>
<dbReference type="InterPro" id="IPR015943">
    <property type="entry name" value="WD40/YVTN_repeat-like_dom_sf"/>
</dbReference>
<name>A0A9P7YAA9_9HELO</name>
<reference evidence="6" key="1">
    <citation type="journal article" date="2021" name="IMA Fungus">
        <title>Genomic characterization of three marine fungi, including Emericellopsis atlantica sp. nov. with signatures of a generalist lifestyle and marine biomass degradation.</title>
        <authorList>
            <person name="Hagestad O.C."/>
            <person name="Hou L."/>
            <person name="Andersen J.H."/>
            <person name="Hansen E.H."/>
            <person name="Altermark B."/>
            <person name="Li C."/>
            <person name="Kuhnert E."/>
            <person name="Cox R.J."/>
            <person name="Crous P.W."/>
            <person name="Spatafora J.W."/>
            <person name="Lail K."/>
            <person name="Amirebrahimi M."/>
            <person name="Lipzen A."/>
            <person name="Pangilinan J."/>
            <person name="Andreopoulos W."/>
            <person name="Hayes R.D."/>
            <person name="Ng V."/>
            <person name="Grigoriev I.V."/>
            <person name="Jackson S.A."/>
            <person name="Sutton T.D.S."/>
            <person name="Dobson A.D.W."/>
            <person name="Rama T."/>
        </authorList>
    </citation>
    <scope>NUCLEOTIDE SEQUENCE</scope>
    <source>
        <strain evidence="6">TRa018bII</strain>
    </source>
</reference>
<feature type="repeat" description="WD" evidence="3">
    <location>
        <begin position="649"/>
        <end position="678"/>
    </location>
</feature>
<gene>
    <name evidence="6" type="ORF">BJ875DRAFT_537382</name>
</gene>
<protein>
    <recommendedName>
        <fullName evidence="5">NACHT domain-containing protein</fullName>
    </recommendedName>
</protein>
<dbReference type="InterPro" id="IPR007111">
    <property type="entry name" value="NACHT_NTPase"/>
</dbReference>
<dbReference type="InterPro" id="IPR027417">
    <property type="entry name" value="P-loop_NTPase"/>
</dbReference>
<evidence type="ECO:0000256" key="4">
    <source>
        <dbReference type="SAM" id="MobiDB-lite"/>
    </source>
</evidence>
<evidence type="ECO:0000256" key="1">
    <source>
        <dbReference type="ARBA" id="ARBA00022574"/>
    </source>
</evidence>
<organism evidence="6 7">
    <name type="scientific">Amylocarpus encephaloides</name>
    <dbReference type="NCBI Taxonomy" id="45428"/>
    <lineage>
        <taxon>Eukaryota</taxon>
        <taxon>Fungi</taxon>
        <taxon>Dikarya</taxon>
        <taxon>Ascomycota</taxon>
        <taxon>Pezizomycotina</taxon>
        <taxon>Leotiomycetes</taxon>
        <taxon>Helotiales</taxon>
        <taxon>Helotiales incertae sedis</taxon>
        <taxon>Amylocarpus</taxon>
    </lineage>
</organism>
<dbReference type="Proteomes" id="UP000824998">
    <property type="component" value="Unassembled WGS sequence"/>
</dbReference>
<evidence type="ECO:0000313" key="6">
    <source>
        <dbReference type="EMBL" id="KAG9230029.1"/>
    </source>
</evidence>
<accession>A0A9P7YAA9</accession>